<proteinExistence type="predicted"/>
<dbReference type="Proteomes" id="UP001265762">
    <property type="component" value="Segment"/>
</dbReference>
<evidence type="ECO:0000313" key="2">
    <source>
        <dbReference type="Proteomes" id="UP001265762"/>
    </source>
</evidence>
<keyword evidence="2" id="KW-1185">Reference proteome</keyword>
<accession>A0A977TNZ1</accession>
<dbReference type="EMBL" id="ON803509">
    <property type="protein sequence ID" value="UXX41860.1"/>
    <property type="molecule type" value="Genomic_DNA"/>
</dbReference>
<reference evidence="1" key="1">
    <citation type="journal article" date="2022" name="Virus Res.">
        <title>Genome analysis of Psilogramma increta granulovirus and its intrapopulation diversity.</title>
        <authorList>
            <person name="Zhang H."/>
            <person name="Li L."/>
            <person name="Chen B."/>
            <person name="Zuo Y."/>
            <person name="Wu W."/>
            <person name="Yuan M."/>
            <person name="Yang K."/>
        </authorList>
    </citation>
    <scope>NUCLEOTIDE SEQUENCE</scope>
    <source>
        <strain evidence="1">GZ</strain>
    </source>
</reference>
<evidence type="ECO:0000313" key="1">
    <source>
        <dbReference type="EMBL" id="UXX41860.1"/>
    </source>
</evidence>
<organism evidence="1 2">
    <name type="scientific">Psilogramma increta granulovirus</name>
    <dbReference type="NCBI Taxonomy" id="2953508"/>
    <lineage>
        <taxon>Viruses</taxon>
        <taxon>Viruses incertae sedis</taxon>
        <taxon>Naldaviricetes</taxon>
        <taxon>Lefavirales</taxon>
        <taxon>Baculoviridae</taxon>
        <taxon>Betabaculovirus</taxon>
        <taxon>Betabaculovirus psincretae</taxon>
    </lineage>
</organism>
<sequence>MDKLMGVNVDECFSSDEEEVIFHTDIKFIETYKNVFYESTHHQYSNAMFVSEADDVFCLDGMYTLKFCIQPIANCEQIKKIGDIIINIWWKYAFSCGYILYNVNEPEIMEKIKLLVNTTYCTTELPDYLSLPTKQSKIDTIFYYDNCEFNLYSRYIYGYNHLYTKLQHITNVDTKFVELDVDENNTLIHSSGVYPEKPILSDNLIKIPGNNEGDGYLHAFTIINQRNVLVAFGLYSGC</sequence>
<protein>
    <submittedName>
        <fullName evidence="1">Uncharacterized protein</fullName>
    </submittedName>
</protein>
<name>A0A977TNZ1_9BBAC</name>